<dbReference type="Pfam" id="PF07267">
    <property type="entry name" value="Nucleo_P87"/>
    <property type="match status" value="1"/>
</dbReference>
<evidence type="ECO:0000256" key="1">
    <source>
        <dbReference type="SAM" id="MobiDB-lite"/>
    </source>
</evidence>
<name>A0AAE6IRC9_9ABAC</name>
<protein>
    <submittedName>
        <fullName evidence="2">VP80</fullName>
    </submittedName>
</protein>
<feature type="compositionally biased region" description="Low complexity" evidence="1">
    <location>
        <begin position="349"/>
        <end position="363"/>
    </location>
</feature>
<dbReference type="EMBL" id="MK419956">
    <property type="protein sequence ID" value="QEI03618.1"/>
    <property type="molecule type" value="Genomic_DNA"/>
</dbReference>
<feature type="compositionally biased region" description="Basic residues" evidence="1">
    <location>
        <begin position="313"/>
        <end position="324"/>
    </location>
</feature>
<dbReference type="RefSeq" id="YP_010799674.1">
    <property type="nucleotide sequence ID" value="NC_076682.1"/>
</dbReference>
<feature type="compositionally biased region" description="Low complexity" evidence="1">
    <location>
        <begin position="325"/>
        <end position="338"/>
    </location>
</feature>
<dbReference type="GO" id="GO:0019028">
    <property type="term" value="C:viral capsid"/>
    <property type="evidence" value="ECO:0007669"/>
    <property type="project" value="InterPro"/>
</dbReference>
<accession>A0AAE6IRC9</accession>
<organism evidence="2 3">
    <name type="scientific">Rachiplusia nu nucleopolyhedrovirus</name>
    <dbReference type="NCBI Taxonomy" id="2605775"/>
    <lineage>
        <taxon>Viruses</taxon>
        <taxon>Viruses incertae sedis</taxon>
        <taxon>Naldaviricetes</taxon>
        <taxon>Lefavirales</taxon>
        <taxon>Baculoviridae</taxon>
        <taxon>Alphabaculovirus</taxon>
        <taxon>Alphabaculovirus ranus</taxon>
    </lineage>
</organism>
<proteinExistence type="predicted"/>
<sequence length="585" mass="67009">MNVGADETIKENSFRIKFTYAETLYKYLKFIRPEEQENLTLYRKRLDDLSDDRNIAKFTLDNLVRQMHNLLIYVTPGPSRNIVPSATSVTTANLVFTARDDFDMIKLYITNLLRNETLRPLSYHSLTELEQKLHNKSELYAEDFLTEIRLDAKDCDQNTLLQTFLATYRNYGVAECVDTTNLRYYVELLRDSDRSQLPPTVAEALNIIIYNIDSPYKIQVSMDKTEYLSLTGSQNNDLRALFNRYNEITPIKFTSKDTTDLQITRTTTKRRASDNAPLRIESSSSDEMYDRETIVNSGAASVISTADSSRDSQKRKRRRKKIRKSTTASSSAATSSAETSREQQEISASNISSSTTLPTTTGSTNVPTEIFIENVKQTMKPNMALPLLLRYIVQIVPDNIDKSLMTCPSAHLNSMVSSVNYLNKLDIIKNMNLAGLSKRAYFYELLEPLALYGSKETDVLNIVWFITVSGTYFEKSAEHFREIRSSLVNRNNNALKPVIEDPDRVAIFIIKYNFLWHYRQFISKLMSSPIKPFGDERALKVLRVFDLSVRKNFESIPLKFNENKIYSGPVSDIVKLMNAQITELV</sequence>
<reference evidence="2" key="1">
    <citation type="submission" date="2019-01" db="EMBL/GenBank/DDBJ databases">
        <authorList>
            <person name="Trentin L.B."/>
            <person name="Santos E.R."/>
            <person name="Silva L.A."/>
            <person name="Sosa-Gomez D.R."/>
            <person name="Ribeiro B.M."/>
            <person name="Ardisson-Araujo D.M.P."/>
        </authorList>
    </citation>
    <scope>NUCLEOTIDE SEQUENCE</scope>
    <source>
        <strain evidence="2">VPN54</strain>
    </source>
</reference>
<dbReference type="GeneID" id="80538069"/>
<dbReference type="InterPro" id="IPR009893">
    <property type="entry name" value="Nucleo_P80/P87"/>
</dbReference>
<dbReference type="KEGG" id="vg:80538069"/>
<evidence type="ECO:0000313" key="3">
    <source>
        <dbReference type="Proteomes" id="UP000830719"/>
    </source>
</evidence>
<feature type="region of interest" description="Disordered" evidence="1">
    <location>
        <begin position="259"/>
        <end position="363"/>
    </location>
</feature>
<feature type="compositionally biased region" description="Polar residues" evidence="1">
    <location>
        <begin position="294"/>
        <end position="307"/>
    </location>
</feature>
<gene>
    <name evidence="2" type="primary">vp80</name>
</gene>
<dbReference type="Proteomes" id="UP000830719">
    <property type="component" value="Segment"/>
</dbReference>
<keyword evidence="3" id="KW-1185">Reference proteome</keyword>
<evidence type="ECO:0000313" key="2">
    <source>
        <dbReference type="EMBL" id="QEI03618.1"/>
    </source>
</evidence>